<name>A0A8J5J9G0_HOMAM</name>
<evidence type="ECO:0000313" key="2">
    <source>
        <dbReference type="Proteomes" id="UP000747542"/>
    </source>
</evidence>
<protein>
    <submittedName>
        <fullName evidence="1">Uncharacterized protein</fullName>
    </submittedName>
</protein>
<organism evidence="1 2">
    <name type="scientific">Homarus americanus</name>
    <name type="common">American lobster</name>
    <dbReference type="NCBI Taxonomy" id="6706"/>
    <lineage>
        <taxon>Eukaryota</taxon>
        <taxon>Metazoa</taxon>
        <taxon>Ecdysozoa</taxon>
        <taxon>Arthropoda</taxon>
        <taxon>Crustacea</taxon>
        <taxon>Multicrustacea</taxon>
        <taxon>Malacostraca</taxon>
        <taxon>Eumalacostraca</taxon>
        <taxon>Eucarida</taxon>
        <taxon>Decapoda</taxon>
        <taxon>Pleocyemata</taxon>
        <taxon>Astacidea</taxon>
        <taxon>Nephropoidea</taxon>
        <taxon>Nephropidae</taxon>
        <taxon>Homarus</taxon>
    </lineage>
</organism>
<dbReference type="Proteomes" id="UP000747542">
    <property type="component" value="Unassembled WGS sequence"/>
</dbReference>
<comment type="caution">
    <text evidence="1">The sequence shown here is derived from an EMBL/GenBank/DDBJ whole genome shotgun (WGS) entry which is preliminary data.</text>
</comment>
<dbReference type="AlphaFoldDB" id="A0A8J5J9G0"/>
<keyword evidence="2" id="KW-1185">Reference proteome</keyword>
<sequence>MRRTAINKLSEEPVQNRIILKWPQQDDNADALLRSKDAKGDTDHNWQIRRRAVGSAQLCNLGCSLEFKHLPYNMQGIWGLGYRSPQSSLTCLMIPTRPSEIRKYHKIYISTT</sequence>
<accession>A0A8J5J9G0</accession>
<gene>
    <name evidence="1" type="ORF">Hamer_G010690</name>
</gene>
<proteinExistence type="predicted"/>
<dbReference type="EMBL" id="JAHLQT010047199">
    <property type="protein sequence ID" value="KAG7153378.1"/>
    <property type="molecule type" value="Genomic_DNA"/>
</dbReference>
<reference evidence="1" key="1">
    <citation type="journal article" date="2021" name="Sci. Adv.">
        <title>The American lobster genome reveals insights on longevity, neural, and immune adaptations.</title>
        <authorList>
            <person name="Polinski J.M."/>
            <person name="Zimin A.V."/>
            <person name="Clark K.F."/>
            <person name="Kohn A.B."/>
            <person name="Sadowski N."/>
            <person name="Timp W."/>
            <person name="Ptitsyn A."/>
            <person name="Khanna P."/>
            <person name="Romanova D.Y."/>
            <person name="Williams P."/>
            <person name="Greenwood S.J."/>
            <person name="Moroz L.L."/>
            <person name="Walt D.R."/>
            <person name="Bodnar A.G."/>
        </authorList>
    </citation>
    <scope>NUCLEOTIDE SEQUENCE</scope>
    <source>
        <strain evidence="1">GMGI-L3</strain>
    </source>
</reference>
<evidence type="ECO:0000313" key="1">
    <source>
        <dbReference type="EMBL" id="KAG7153378.1"/>
    </source>
</evidence>